<sequence>MEKQVFMLSSHDEQGRTYDENRIYSFSNEEADQLVTSGKAANIDFPYLSAYKSDAEQAVKRYKAKRDEIKTSERYDSNESERQYQLKSVRQELDDYISAKKEEYAVELEANYRIEAGKAFSVDVSPDAQSFVDSVKAQFASGINSDDLSHILIARLKSASDEEKHAFALSYPSIKTYIPKEYQPYLEPFAKYANSAGKAILNCKILRELPTSFSPFRAYETMKTVENYGK</sequence>
<dbReference type="Proteomes" id="UP001179280">
    <property type="component" value="Unassembled WGS sequence"/>
</dbReference>
<reference evidence="1" key="1">
    <citation type="submission" date="2021-01" db="EMBL/GenBank/DDBJ databases">
        <title>Genomic Encyclopedia of Type Strains, Phase IV (KMG-IV): sequencing the most valuable type-strain genomes for metagenomic binning, comparative biology and taxonomic classification.</title>
        <authorList>
            <person name="Goeker M."/>
        </authorList>
    </citation>
    <scope>NUCLEOTIDE SEQUENCE</scope>
    <source>
        <strain evidence="1">DSM 21943</strain>
    </source>
</reference>
<proteinExistence type="predicted"/>
<evidence type="ECO:0000313" key="2">
    <source>
        <dbReference type="Proteomes" id="UP001179280"/>
    </source>
</evidence>
<evidence type="ECO:0000313" key="1">
    <source>
        <dbReference type="EMBL" id="MBM7838354.1"/>
    </source>
</evidence>
<accession>A0ABS2SS49</accession>
<comment type="caution">
    <text evidence="1">The sequence shown here is derived from an EMBL/GenBank/DDBJ whole genome shotgun (WGS) entry which is preliminary data.</text>
</comment>
<gene>
    <name evidence="1" type="ORF">JOC54_001610</name>
</gene>
<organism evidence="1 2">
    <name type="scientific">Shouchella xiaoxiensis</name>
    <dbReference type="NCBI Taxonomy" id="766895"/>
    <lineage>
        <taxon>Bacteria</taxon>
        <taxon>Bacillati</taxon>
        <taxon>Bacillota</taxon>
        <taxon>Bacilli</taxon>
        <taxon>Bacillales</taxon>
        <taxon>Bacillaceae</taxon>
        <taxon>Shouchella</taxon>
    </lineage>
</organism>
<keyword evidence="2" id="KW-1185">Reference proteome</keyword>
<dbReference type="EMBL" id="JAFBCV010000004">
    <property type="protein sequence ID" value="MBM7838354.1"/>
    <property type="molecule type" value="Genomic_DNA"/>
</dbReference>
<dbReference type="RefSeq" id="WP_204465530.1">
    <property type="nucleotide sequence ID" value="NZ_JAFBCV010000004.1"/>
</dbReference>
<protein>
    <submittedName>
        <fullName evidence="1">Uncharacterized protein</fullName>
    </submittedName>
</protein>
<name>A0ABS2SS49_9BACI</name>